<dbReference type="CTD" id="36382749"/>
<dbReference type="AlphaFoldDB" id="A0A090N0B0"/>
<feature type="domain" description="ShKT" evidence="2">
    <location>
        <begin position="105"/>
        <end position="144"/>
    </location>
</feature>
<accession>A0A090N0B0</accession>
<evidence type="ECO:0000256" key="1">
    <source>
        <dbReference type="SAM" id="SignalP"/>
    </source>
</evidence>
<dbReference type="WBParaSite" id="SRAE_2000500500.1">
    <property type="protein sequence ID" value="SRAE_2000500500.1"/>
    <property type="gene ID" value="WBGene00265256"/>
</dbReference>
<dbReference type="SMART" id="SM00254">
    <property type="entry name" value="ShKT"/>
    <property type="match status" value="1"/>
</dbReference>
<dbReference type="EMBL" id="LN609529">
    <property type="protein sequence ID" value="CEF70372.1"/>
    <property type="molecule type" value="Genomic_DNA"/>
</dbReference>
<keyword evidence="4" id="KW-1185">Reference proteome</keyword>
<evidence type="ECO:0000313" key="5">
    <source>
        <dbReference type="WBParaSite" id="SRAE_2000500500.1"/>
    </source>
</evidence>
<dbReference type="Gene3D" id="1.10.10.1940">
    <property type="match status" value="1"/>
</dbReference>
<organism evidence="3">
    <name type="scientific">Strongyloides ratti</name>
    <name type="common">Parasitic roundworm</name>
    <dbReference type="NCBI Taxonomy" id="34506"/>
    <lineage>
        <taxon>Eukaryota</taxon>
        <taxon>Metazoa</taxon>
        <taxon>Ecdysozoa</taxon>
        <taxon>Nematoda</taxon>
        <taxon>Chromadorea</taxon>
        <taxon>Rhabditida</taxon>
        <taxon>Tylenchina</taxon>
        <taxon>Panagrolaimomorpha</taxon>
        <taxon>Strongyloidoidea</taxon>
        <taxon>Strongyloididae</taxon>
        <taxon>Strongyloides</taxon>
    </lineage>
</organism>
<dbReference type="GeneID" id="36382749"/>
<evidence type="ECO:0000259" key="2">
    <source>
        <dbReference type="SMART" id="SM00254"/>
    </source>
</evidence>
<reference evidence="3 4" key="1">
    <citation type="submission" date="2014-09" db="EMBL/GenBank/DDBJ databases">
        <authorList>
            <person name="Martin A.A."/>
        </authorList>
    </citation>
    <scope>NUCLEOTIDE SEQUENCE</scope>
    <source>
        <strain evidence="4">ED321</strain>
        <strain evidence="3">ED321 Heterogonic</strain>
    </source>
</reference>
<name>A0A090N0B0_STRRB</name>
<evidence type="ECO:0000313" key="6">
    <source>
        <dbReference type="WormBase" id="SRAE_2000500500"/>
    </source>
</evidence>
<keyword evidence="1" id="KW-0732">Signal</keyword>
<feature type="signal peptide" evidence="1">
    <location>
        <begin position="1"/>
        <end position="19"/>
    </location>
</feature>
<gene>
    <name evidence="3 5 6" type="ORF">SRAE_2000500500</name>
</gene>
<reference evidence="5" key="2">
    <citation type="submission" date="2020-12" db="UniProtKB">
        <authorList>
            <consortium name="WormBaseParasite"/>
        </authorList>
    </citation>
    <scope>IDENTIFICATION</scope>
</reference>
<feature type="chain" id="PRO_5015031463" evidence="1">
    <location>
        <begin position="20"/>
        <end position="186"/>
    </location>
</feature>
<dbReference type="InterPro" id="IPR003582">
    <property type="entry name" value="ShKT_dom"/>
</dbReference>
<proteinExistence type="predicted"/>
<dbReference type="Pfam" id="PF01549">
    <property type="entry name" value="ShK"/>
    <property type="match status" value="1"/>
</dbReference>
<dbReference type="Proteomes" id="UP000035682">
    <property type="component" value="Unplaced"/>
</dbReference>
<dbReference type="WormBase" id="SRAE_2000500500">
    <property type="protein sequence ID" value="SRP11886"/>
    <property type="gene ID" value="WBGene00265256"/>
</dbReference>
<dbReference type="RefSeq" id="XP_024509569.1">
    <property type="nucleotide sequence ID" value="XM_024643960.1"/>
</dbReference>
<evidence type="ECO:0000313" key="3">
    <source>
        <dbReference type="EMBL" id="CEF70372.1"/>
    </source>
</evidence>
<evidence type="ECO:0000313" key="4">
    <source>
        <dbReference type="Proteomes" id="UP000035682"/>
    </source>
</evidence>
<sequence length="186" mass="20623">MIKKLIILFYCHIITYTSATIETTLFQHSIPEQSTLIHDGTSNPTIKYQTSEKTTLGTTIDATIYATKSTTLNVTSSSFAPTTVTFPQFETTKNIFTSTTKPYESCHDQVNSSNNNNCIQSLCTIPQYKKIMKIICPKTCGYCGVTNTSLPQRCLDKNINCKGSAKELCKSYKAMSIMCPCLCSSQ</sequence>
<protein>
    <submittedName>
        <fullName evidence="3 5">ShKT domain-containing protein</fullName>
    </submittedName>
</protein>